<sequence length="173" mass="18723">MRETIHTRAMTAADWPAVEGIYAEGIATGNATFQDRAPSWAEFDSGKIPDLRLVATDAKGELIGWVAAPQTSSRPVYRGVIEHSVYVAEAARGSGVGHLLLADFVTASEAAGVWMIQSAIFPENLASLALHAAHGFREVGIRERIGRMSFGPWAGQWRDNIFVERRSDVAGTT</sequence>
<keyword evidence="5" id="KW-1185">Reference proteome</keyword>
<feature type="domain" description="N-acetyltransferase" evidence="3">
    <location>
        <begin position="5"/>
        <end position="159"/>
    </location>
</feature>
<dbReference type="Gene3D" id="3.40.630.30">
    <property type="match status" value="1"/>
</dbReference>
<keyword evidence="1" id="KW-0808">Transferase</keyword>
<dbReference type="EMBL" id="AP027732">
    <property type="protein sequence ID" value="BDZ51457.1"/>
    <property type="molecule type" value="Genomic_DNA"/>
</dbReference>
<dbReference type="InterPro" id="IPR016181">
    <property type="entry name" value="Acyl_CoA_acyltransferase"/>
</dbReference>
<accession>A0ABM8GSL2</accession>
<evidence type="ECO:0000256" key="2">
    <source>
        <dbReference type="ARBA" id="ARBA00023315"/>
    </source>
</evidence>
<dbReference type="Pfam" id="PF00583">
    <property type="entry name" value="Acetyltransf_1"/>
    <property type="match status" value="1"/>
</dbReference>
<keyword evidence="2" id="KW-0012">Acyltransferase</keyword>
<dbReference type="Proteomes" id="UP001321486">
    <property type="component" value="Chromosome"/>
</dbReference>
<gene>
    <name evidence="4" type="ORF">GCM10025867_36980</name>
</gene>
<dbReference type="PANTHER" id="PTHR43072">
    <property type="entry name" value="N-ACETYLTRANSFERASE"/>
    <property type="match status" value="1"/>
</dbReference>
<name>A0ABM8GSL2_9MICO</name>
<evidence type="ECO:0000313" key="4">
    <source>
        <dbReference type="EMBL" id="BDZ51457.1"/>
    </source>
</evidence>
<dbReference type="InterPro" id="IPR000182">
    <property type="entry name" value="GNAT_dom"/>
</dbReference>
<reference evidence="5" key="1">
    <citation type="journal article" date="2019" name="Int. J. Syst. Evol. Microbiol.">
        <title>The Global Catalogue of Microorganisms (GCM) 10K type strain sequencing project: providing services to taxonomists for standard genome sequencing and annotation.</title>
        <authorList>
            <consortium name="The Broad Institute Genomics Platform"/>
            <consortium name="The Broad Institute Genome Sequencing Center for Infectious Disease"/>
            <person name="Wu L."/>
            <person name="Ma J."/>
        </authorList>
    </citation>
    <scope>NUCLEOTIDE SEQUENCE [LARGE SCALE GENOMIC DNA]</scope>
    <source>
        <strain evidence="5">NBRC 108728</strain>
    </source>
</reference>
<proteinExistence type="predicted"/>
<evidence type="ECO:0000259" key="3">
    <source>
        <dbReference type="PROSITE" id="PS51186"/>
    </source>
</evidence>
<dbReference type="PROSITE" id="PS51186">
    <property type="entry name" value="GNAT"/>
    <property type="match status" value="1"/>
</dbReference>
<dbReference type="PANTHER" id="PTHR43072:SF23">
    <property type="entry name" value="UPF0039 PROTEIN C11D3.02C"/>
    <property type="match status" value="1"/>
</dbReference>
<dbReference type="SUPFAM" id="SSF55729">
    <property type="entry name" value="Acyl-CoA N-acyltransferases (Nat)"/>
    <property type="match status" value="1"/>
</dbReference>
<evidence type="ECO:0000256" key="1">
    <source>
        <dbReference type="ARBA" id="ARBA00022679"/>
    </source>
</evidence>
<organism evidence="4 5">
    <name type="scientific">Frondihabitans sucicola</name>
    <dbReference type="NCBI Taxonomy" id="1268041"/>
    <lineage>
        <taxon>Bacteria</taxon>
        <taxon>Bacillati</taxon>
        <taxon>Actinomycetota</taxon>
        <taxon>Actinomycetes</taxon>
        <taxon>Micrococcales</taxon>
        <taxon>Microbacteriaceae</taxon>
        <taxon>Frondihabitans</taxon>
    </lineage>
</organism>
<protein>
    <submittedName>
        <fullName evidence="4">N-acetyltransferase</fullName>
    </submittedName>
</protein>
<evidence type="ECO:0000313" key="5">
    <source>
        <dbReference type="Proteomes" id="UP001321486"/>
    </source>
</evidence>